<sequence length="623" mass="72664">MLLQKKCAPTPHLFIIILTLINNFTISIGKNYQSWDIISNEIQNLKLPNVNFVLENTLPPSNRYSQVLHLKLGDYSIYKNFPFPDHNFAEIYSNCHTAMTLSRINPRSIMTAMVAFNEDPNYIIHISPYHERRRFNSYFRYYYKNMLTSILLYAKVYPSGFNTLSIVCYTCTPPVKSKGLIDVQNYVKKLIVVTNVRNISKLYKQLTKNLNKHLVEFVTRHKLWDDFPCSFKHSGLHTPGFTCPMTELRFRYNFTILRVPSSYPNRIGWVENNRYVVKSDIEERFTSPGKAIRVTWIKHGVDIKIYRYKLYALPEPISAASFLNILDALVFPLLIFFGGCFSLILYVNKTFVFAPFLWTVRMFLQQGVDIIIDPEKGGKVSKLRIFSAHLIISLWLFTAFIMSGMFGGEFFSICSTHSLPPFSKNLKQLSLTENIPIYTFTISLFKNESMNKSRLTSSLRDVIIPQKLDTDGYSPSYLKLLEDISTKIKWYRSTAFYLAKTAALRGVLYINETHKHWIPKTFAVMDVDRYLNWFEISLGIFRKHFIISNSDANFDTDHEPWYVSRNLFGVILEENLAYLEQSGVIGMWENNYGDSQFLIDVKRQHKNWAKTQQRRSRDRIGTN</sequence>
<keyword evidence="1" id="KW-1133">Transmembrane helix</keyword>
<comment type="caution">
    <text evidence="2">The sequence shown here is derived from an EMBL/GenBank/DDBJ whole genome shotgun (WGS) entry which is preliminary data.</text>
</comment>
<reference evidence="2 3" key="1">
    <citation type="submission" date="2015-12" db="EMBL/GenBank/DDBJ databases">
        <title>The genome of Folsomia candida.</title>
        <authorList>
            <person name="Faddeeva A."/>
            <person name="Derks M.F."/>
            <person name="Anvar Y."/>
            <person name="Smit S."/>
            <person name="Van Straalen N."/>
            <person name="Roelofs D."/>
        </authorList>
    </citation>
    <scope>NUCLEOTIDE SEQUENCE [LARGE SCALE GENOMIC DNA]</scope>
    <source>
        <strain evidence="2 3">VU population</strain>
        <tissue evidence="2">Whole body</tissue>
    </source>
</reference>
<keyword evidence="3" id="KW-1185">Reference proteome</keyword>
<keyword evidence="1" id="KW-0812">Transmembrane</keyword>
<keyword evidence="1" id="KW-0472">Membrane</keyword>
<dbReference type="EMBL" id="LNIX01000029">
    <property type="protein sequence ID" value="OXA41353.1"/>
    <property type="molecule type" value="Genomic_DNA"/>
</dbReference>
<feature type="transmembrane region" description="Helical" evidence="1">
    <location>
        <begin position="317"/>
        <end position="337"/>
    </location>
</feature>
<evidence type="ECO:0000313" key="2">
    <source>
        <dbReference type="EMBL" id="OXA41353.1"/>
    </source>
</evidence>
<gene>
    <name evidence="2" type="ORF">Fcan01_23623</name>
</gene>
<organism evidence="2 3">
    <name type="scientific">Folsomia candida</name>
    <name type="common">Springtail</name>
    <dbReference type="NCBI Taxonomy" id="158441"/>
    <lineage>
        <taxon>Eukaryota</taxon>
        <taxon>Metazoa</taxon>
        <taxon>Ecdysozoa</taxon>
        <taxon>Arthropoda</taxon>
        <taxon>Hexapoda</taxon>
        <taxon>Collembola</taxon>
        <taxon>Entomobryomorpha</taxon>
        <taxon>Isotomoidea</taxon>
        <taxon>Isotomidae</taxon>
        <taxon>Proisotominae</taxon>
        <taxon>Folsomia</taxon>
    </lineage>
</organism>
<dbReference type="AlphaFoldDB" id="A0A226D883"/>
<name>A0A226D883_FOLCA</name>
<accession>A0A226D883</accession>
<protein>
    <submittedName>
        <fullName evidence="2">Uncharacterized protein</fullName>
    </submittedName>
</protein>
<dbReference type="Proteomes" id="UP000198287">
    <property type="component" value="Unassembled WGS sequence"/>
</dbReference>
<evidence type="ECO:0000313" key="3">
    <source>
        <dbReference type="Proteomes" id="UP000198287"/>
    </source>
</evidence>
<proteinExistence type="predicted"/>
<feature type="transmembrane region" description="Helical" evidence="1">
    <location>
        <begin position="385"/>
        <end position="406"/>
    </location>
</feature>
<evidence type="ECO:0000256" key="1">
    <source>
        <dbReference type="SAM" id="Phobius"/>
    </source>
</evidence>